<evidence type="ECO:0000256" key="10">
    <source>
        <dbReference type="ARBA" id="ARBA00023136"/>
    </source>
</evidence>
<dbReference type="AlphaFoldDB" id="A0A5J4SEQ3"/>
<dbReference type="CDD" id="cd01347">
    <property type="entry name" value="ligand_gated_channel"/>
    <property type="match status" value="1"/>
</dbReference>
<dbReference type="Gene3D" id="2.40.170.20">
    <property type="entry name" value="TonB-dependent receptor, beta-barrel domain"/>
    <property type="match status" value="1"/>
</dbReference>
<dbReference type="Pfam" id="PF07715">
    <property type="entry name" value="Plug"/>
    <property type="match status" value="1"/>
</dbReference>
<protein>
    <submittedName>
        <fullName evidence="14">Putative TonB-dependent receptor</fullName>
    </submittedName>
</protein>
<dbReference type="EMBL" id="SNRY01000212">
    <property type="protein sequence ID" value="KAA6344546.1"/>
    <property type="molecule type" value="Genomic_DNA"/>
</dbReference>
<evidence type="ECO:0000256" key="11">
    <source>
        <dbReference type="ARBA" id="ARBA00023237"/>
    </source>
</evidence>
<comment type="caution">
    <text evidence="14">The sequence shown here is derived from an EMBL/GenBank/DDBJ whole genome shotgun (WGS) entry which is preliminary data.</text>
</comment>
<dbReference type="PROSITE" id="PS52016">
    <property type="entry name" value="TONB_DEPENDENT_REC_3"/>
    <property type="match status" value="1"/>
</dbReference>
<dbReference type="SUPFAM" id="SSF56935">
    <property type="entry name" value="Porins"/>
    <property type="match status" value="1"/>
</dbReference>
<dbReference type="GO" id="GO:0015891">
    <property type="term" value="P:siderophore transport"/>
    <property type="evidence" value="ECO:0007669"/>
    <property type="project" value="InterPro"/>
</dbReference>
<dbReference type="PROSITE" id="PS01156">
    <property type="entry name" value="TONB_DEPENDENT_REC_2"/>
    <property type="match status" value="1"/>
</dbReference>
<comment type="subcellular location">
    <subcellularLocation>
        <location evidence="1">Cell outer membrane</location>
        <topology evidence="1">Multi-pass membrane protein</topology>
    </subcellularLocation>
</comment>
<keyword evidence="11" id="KW-0998">Cell outer membrane</keyword>
<evidence type="ECO:0000256" key="7">
    <source>
        <dbReference type="ARBA" id="ARBA00023004"/>
    </source>
</evidence>
<dbReference type="NCBIfam" id="TIGR01783">
    <property type="entry name" value="TonB-siderophor"/>
    <property type="match status" value="1"/>
</dbReference>
<organism evidence="14">
    <name type="scientific">termite gut metagenome</name>
    <dbReference type="NCBI Taxonomy" id="433724"/>
    <lineage>
        <taxon>unclassified sequences</taxon>
        <taxon>metagenomes</taxon>
        <taxon>organismal metagenomes</taxon>
    </lineage>
</organism>
<keyword evidence="4" id="KW-0410">Iron transport</keyword>
<dbReference type="GO" id="GO:0009279">
    <property type="term" value="C:cell outer membrane"/>
    <property type="evidence" value="ECO:0007669"/>
    <property type="project" value="UniProtKB-SubCell"/>
</dbReference>
<dbReference type="InterPro" id="IPR036942">
    <property type="entry name" value="Beta-barrel_TonB_sf"/>
</dbReference>
<evidence type="ECO:0000256" key="4">
    <source>
        <dbReference type="ARBA" id="ARBA00022496"/>
    </source>
</evidence>
<evidence type="ECO:0000256" key="1">
    <source>
        <dbReference type="ARBA" id="ARBA00004571"/>
    </source>
</evidence>
<dbReference type="InterPro" id="IPR000531">
    <property type="entry name" value="Beta-barrel_TonB"/>
</dbReference>
<dbReference type="GO" id="GO:0038023">
    <property type="term" value="F:signaling receptor activity"/>
    <property type="evidence" value="ECO:0007669"/>
    <property type="project" value="InterPro"/>
</dbReference>
<dbReference type="Gene3D" id="2.170.130.10">
    <property type="entry name" value="TonB-dependent receptor, plug domain"/>
    <property type="match status" value="1"/>
</dbReference>
<reference evidence="14" key="1">
    <citation type="submission" date="2019-03" db="EMBL/GenBank/DDBJ databases">
        <title>Single cell metagenomics reveals metabolic interactions within the superorganism composed of flagellate Streblomastix strix and complex community of Bacteroidetes bacteria on its surface.</title>
        <authorList>
            <person name="Treitli S.C."/>
            <person name="Kolisko M."/>
            <person name="Husnik F."/>
            <person name="Keeling P."/>
            <person name="Hampl V."/>
        </authorList>
    </citation>
    <scope>NUCLEOTIDE SEQUENCE</scope>
    <source>
        <strain evidence="14">STM</strain>
    </source>
</reference>
<keyword evidence="5" id="KW-0812">Transmembrane</keyword>
<gene>
    <name evidence="14" type="ORF">EZS27_007816</name>
</gene>
<evidence type="ECO:0000256" key="3">
    <source>
        <dbReference type="ARBA" id="ARBA00022448"/>
    </source>
</evidence>
<keyword evidence="8" id="KW-0406">Ion transport</keyword>
<keyword evidence="6" id="KW-0732">Signal</keyword>
<dbReference type="PANTHER" id="PTHR32552">
    <property type="entry name" value="FERRICHROME IRON RECEPTOR-RELATED"/>
    <property type="match status" value="1"/>
</dbReference>
<keyword evidence="9" id="KW-0798">TonB box</keyword>
<dbReference type="InterPro" id="IPR039426">
    <property type="entry name" value="TonB-dep_rcpt-like"/>
</dbReference>
<evidence type="ECO:0000256" key="2">
    <source>
        <dbReference type="ARBA" id="ARBA00009810"/>
    </source>
</evidence>
<sequence>MKKICTVLVLLVASVGYISAQNTEKAETYDKELELQAVEIVAYRLKNISYTDSIIGIGPWSNLRLLDVPYSISTLTSDMMKNLQVNSLNEVSKYMPSMQIEARGGLEVGRPQTRGFQGSVVECSRLDGLNIVSTTAYPMEQFDRFEVLNGIAGSLYGPASPAGSFNYSSKRVLDKSVDDVSIAYQTQGIGTYHADLSHRYLIDDDKNKSYGFRINGLYADGEGFADYSNLNRTFIAAAFDAKYNNLTIETNLSRYNYQQYGYPGGFSYGTAIQLPKDIDPTKIGYGLEWAGMDLRTVTANANIKYAINDKWKVVAGILSQTVDRGMLNPGNTFTPDDSISSTLNASSGAGRFKILSNRLAINGVVYTGKVLHNVVVGTTGFVWDIYNANASKNISLGKAGIYTPITYPQPQLPSVDGHYHGSQNIQQSFNLGDDITFSKHFSTMLSLSYNQIKNESYSRTGDKTGGYDDNAWCYSASLLYKPLNNMTIYGTYSDVIQQGSLAPKGAANEDQLLDPYRCKQYELGYKVAFTGIGAGIALFNLSRPFPFVDPADNTYKLQGTQENTGVEIYGDATYKRLHIIGGLTYLDPKLKDTGNEATSNKDVVGVPKLQGNLFVEYQLPIQDNLSINGNVHHTGAKAANDINTTEIDGYTTFDLGLRYTTSFLKTRVIWNLQATNLTNQKYWASIFPGSINGNGNSYSAFLGSPREIKASVRILF</sequence>
<dbReference type="InterPro" id="IPR010917">
    <property type="entry name" value="TonB_rcpt_CS"/>
</dbReference>
<evidence type="ECO:0000259" key="13">
    <source>
        <dbReference type="Pfam" id="PF07715"/>
    </source>
</evidence>
<name>A0A5J4SEQ3_9ZZZZ</name>
<dbReference type="Pfam" id="PF00593">
    <property type="entry name" value="TonB_dep_Rec_b-barrel"/>
    <property type="match status" value="1"/>
</dbReference>
<dbReference type="GO" id="GO:0015344">
    <property type="term" value="F:siderophore uptake transmembrane transporter activity"/>
    <property type="evidence" value="ECO:0007669"/>
    <property type="project" value="TreeGrafter"/>
</dbReference>
<keyword evidence="10" id="KW-0472">Membrane</keyword>
<dbReference type="InterPro" id="IPR037066">
    <property type="entry name" value="Plug_dom_sf"/>
</dbReference>
<accession>A0A5J4SEQ3</accession>
<keyword evidence="14" id="KW-0675">Receptor</keyword>
<evidence type="ECO:0000256" key="9">
    <source>
        <dbReference type="ARBA" id="ARBA00023077"/>
    </source>
</evidence>
<evidence type="ECO:0000256" key="6">
    <source>
        <dbReference type="ARBA" id="ARBA00022729"/>
    </source>
</evidence>
<evidence type="ECO:0000256" key="8">
    <source>
        <dbReference type="ARBA" id="ARBA00023065"/>
    </source>
</evidence>
<keyword evidence="7" id="KW-0408">Iron</keyword>
<evidence type="ECO:0000313" key="14">
    <source>
        <dbReference type="EMBL" id="KAA6344546.1"/>
    </source>
</evidence>
<feature type="domain" description="TonB-dependent receptor plug" evidence="13">
    <location>
        <begin position="65"/>
        <end position="163"/>
    </location>
</feature>
<evidence type="ECO:0000256" key="5">
    <source>
        <dbReference type="ARBA" id="ARBA00022692"/>
    </source>
</evidence>
<dbReference type="PANTHER" id="PTHR32552:SF82">
    <property type="entry name" value="FCUA PROTEIN"/>
    <property type="match status" value="1"/>
</dbReference>
<evidence type="ECO:0000259" key="12">
    <source>
        <dbReference type="Pfam" id="PF00593"/>
    </source>
</evidence>
<keyword evidence="3" id="KW-0813">Transport</keyword>
<dbReference type="InterPro" id="IPR010105">
    <property type="entry name" value="TonB_sidphr_rcpt"/>
</dbReference>
<comment type="similarity">
    <text evidence="2">Belongs to the TonB-dependent receptor family.</text>
</comment>
<feature type="domain" description="TonB-dependent receptor-like beta-barrel" evidence="12">
    <location>
        <begin position="246"/>
        <end position="677"/>
    </location>
</feature>
<proteinExistence type="inferred from homology"/>
<dbReference type="InterPro" id="IPR012910">
    <property type="entry name" value="Plug_dom"/>
</dbReference>